<dbReference type="AlphaFoldDB" id="A0A9N9D5M4"/>
<dbReference type="EMBL" id="CAJVPQ010003278">
    <property type="protein sequence ID" value="CAG8623304.1"/>
    <property type="molecule type" value="Genomic_DNA"/>
</dbReference>
<proteinExistence type="predicted"/>
<organism evidence="1 2">
    <name type="scientific">Funneliformis caledonium</name>
    <dbReference type="NCBI Taxonomy" id="1117310"/>
    <lineage>
        <taxon>Eukaryota</taxon>
        <taxon>Fungi</taxon>
        <taxon>Fungi incertae sedis</taxon>
        <taxon>Mucoromycota</taxon>
        <taxon>Glomeromycotina</taxon>
        <taxon>Glomeromycetes</taxon>
        <taxon>Glomerales</taxon>
        <taxon>Glomeraceae</taxon>
        <taxon>Funneliformis</taxon>
    </lineage>
</organism>
<dbReference type="Proteomes" id="UP000789570">
    <property type="component" value="Unassembled WGS sequence"/>
</dbReference>
<dbReference type="OrthoDB" id="2431558at2759"/>
<comment type="caution">
    <text evidence="1">The sequence shown here is derived from an EMBL/GenBank/DDBJ whole genome shotgun (WGS) entry which is preliminary data.</text>
</comment>
<gene>
    <name evidence="1" type="ORF">FCALED_LOCUS9669</name>
</gene>
<accession>A0A9N9D5M4</accession>
<keyword evidence="2" id="KW-1185">Reference proteome</keyword>
<evidence type="ECO:0000313" key="1">
    <source>
        <dbReference type="EMBL" id="CAG8623304.1"/>
    </source>
</evidence>
<sequence length="401" mass="46384">MVSEDDELEVYAKETIRDDGTKWIVCGTDVRDALTKWKQEKARPRTDLAFYDIIDMTPGSNSDFVRLLPNNASEQCAKREKEEPDEQRFPGLEGDKVDGAKDYIINFIKVSLVPKDAQSWDMPKTAKWQNLILVLPFLRSLLERKFREYVDKSYMKTRTDNTTKFIWDYMNLLVESFERDNDLADYNLSELGYREIFLTPLIRSLFRGMHLVKSVCSLRNLEKNDEENRSSGRKIDIIWSMKPTDLEFSISEVSGPPNQHNHTHFFNDKLKIAKMLKVIFNRIVRKYGGVGMNLGLLKLYGLHVYCNEIIVYEMSIPFRGLYVFCEVLRSKLPTNGVEVGLMLRSVPALLKFKKLLEKSLTDLKDYIQDACTHTPDDDGNAGLFITRTDLTPTTNRTRSGK</sequence>
<name>A0A9N9D5M4_9GLOM</name>
<reference evidence="1" key="1">
    <citation type="submission" date="2021-06" db="EMBL/GenBank/DDBJ databases">
        <authorList>
            <person name="Kallberg Y."/>
            <person name="Tangrot J."/>
            <person name="Rosling A."/>
        </authorList>
    </citation>
    <scope>NUCLEOTIDE SEQUENCE</scope>
    <source>
        <strain evidence="1">UK204</strain>
    </source>
</reference>
<protein>
    <submittedName>
        <fullName evidence="1">14640_t:CDS:1</fullName>
    </submittedName>
</protein>
<evidence type="ECO:0000313" key="2">
    <source>
        <dbReference type="Proteomes" id="UP000789570"/>
    </source>
</evidence>